<dbReference type="InterPro" id="IPR032819">
    <property type="entry name" value="TruB_C"/>
</dbReference>
<feature type="domain" description="Pseudouridine synthase II N-terminal" evidence="6">
    <location>
        <begin position="31"/>
        <end position="185"/>
    </location>
</feature>
<feature type="domain" description="tRNA pseudouridylate synthase B C-terminal" evidence="7">
    <location>
        <begin position="186"/>
        <end position="226"/>
    </location>
</feature>
<name>A0A1Y3U8S5_9ACTN</name>
<dbReference type="GO" id="GO:0003723">
    <property type="term" value="F:RNA binding"/>
    <property type="evidence" value="ECO:0007669"/>
    <property type="project" value="InterPro"/>
</dbReference>
<evidence type="ECO:0000313" key="8">
    <source>
        <dbReference type="EMBL" id="OUN44515.1"/>
    </source>
</evidence>
<evidence type="ECO:0000259" key="6">
    <source>
        <dbReference type="Pfam" id="PF01509"/>
    </source>
</evidence>
<dbReference type="STRING" id="1118060.GCA_000311845_00945"/>
<evidence type="ECO:0000256" key="1">
    <source>
        <dbReference type="ARBA" id="ARBA00000385"/>
    </source>
</evidence>
<feature type="active site" description="Nucleophile" evidence="5">
    <location>
        <position position="46"/>
    </location>
</feature>
<dbReference type="PANTHER" id="PTHR13767:SF2">
    <property type="entry name" value="PSEUDOURIDYLATE SYNTHASE TRUB1"/>
    <property type="match status" value="1"/>
</dbReference>
<dbReference type="HAMAP" id="MF_01080">
    <property type="entry name" value="TruB_bact"/>
    <property type="match status" value="1"/>
</dbReference>
<keyword evidence="4 5" id="KW-0413">Isomerase</keyword>
<comment type="catalytic activity">
    <reaction evidence="1 5">
        <text>uridine(55) in tRNA = pseudouridine(55) in tRNA</text>
        <dbReference type="Rhea" id="RHEA:42532"/>
        <dbReference type="Rhea" id="RHEA-COMP:10101"/>
        <dbReference type="Rhea" id="RHEA-COMP:10102"/>
        <dbReference type="ChEBI" id="CHEBI:65314"/>
        <dbReference type="ChEBI" id="CHEBI:65315"/>
        <dbReference type="EC" id="5.4.99.25"/>
    </reaction>
</comment>
<comment type="similarity">
    <text evidence="2 5">Belongs to the pseudouridine synthase TruB family. Type 1 subfamily.</text>
</comment>
<dbReference type="RefSeq" id="WP_087185635.1">
    <property type="nucleotide sequence ID" value="NZ_NFHO01000001.1"/>
</dbReference>
<keyword evidence="9" id="KW-1185">Reference proteome</keyword>
<accession>A0A1Y3U8S5</accession>
<dbReference type="Gene3D" id="3.30.2350.10">
    <property type="entry name" value="Pseudouridine synthase"/>
    <property type="match status" value="1"/>
</dbReference>
<evidence type="ECO:0000313" key="9">
    <source>
        <dbReference type="Proteomes" id="UP000196560"/>
    </source>
</evidence>
<dbReference type="Pfam" id="PF01509">
    <property type="entry name" value="TruB_N"/>
    <property type="match status" value="1"/>
</dbReference>
<evidence type="ECO:0000256" key="3">
    <source>
        <dbReference type="ARBA" id="ARBA00022694"/>
    </source>
</evidence>
<organism evidence="8 9">
    <name type="scientific">Enorma massiliensis</name>
    <dbReference type="NCBI Taxonomy" id="1472761"/>
    <lineage>
        <taxon>Bacteria</taxon>
        <taxon>Bacillati</taxon>
        <taxon>Actinomycetota</taxon>
        <taxon>Coriobacteriia</taxon>
        <taxon>Coriobacteriales</taxon>
        <taxon>Coriobacteriaceae</taxon>
        <taxon>Enorma</taxon>
    </lineage>
</organism>
<proteinExistence type="inferred from homology"/>
<protein>
    <recommendedName>
        <fullName evidence="5">tRNA pseudouridine synthase B</fullName>
        <ecNumber evidence="5">5.4.99.25</ecNumber>
    </recommendedName>
    <alternativeName>
        <fullName evidence="5">tRNA pseudouridine(55) synthase</fullName>
        <shortName evidence="5">Psi55 synthase</shortName>
    </alternativeName>
    <alternativeName>
        <fullName evidence="5">tRNA pseudouridylate synthase</fullName>
    </alternativeName>
    <alternativeName>
        <fullName evidence="5">tRNA-uridine isomerase</fullName>
    </alternativeName>
</protein>
<comment type="caution">
    <text evidence="8">The sequence shown here is derived from an EMBL/GenBank/DDBJ whole genome shotgun (WGS) entry which is preliminary data.</text>
</comment>
<dbReference type="GO" id="GO:0031119">
    <property type="term" value="P:tRNA pseudouridine synthesis"/>
    <property type="evidence" value="ECO:0007669"/>
    <property type="project" value="UniProtKB-UniRule"/>
</dbReference>
<dbReference type="InterPro" id="IPR020103">
    <property type="entry name" value="PsdUridine_synth_cat_dom_sf"/>
</dbReference>
<dbReference type="CDD" id="cd02573">
    <property type="entry name" value="PseudoU_synth_EcTruB"/>
    <property type="match status" value="1"/>
</dbReference>
<comment type="function">
    <text evidence="5">Responsible for synthesis of pseudouridine from uracil-55 in the psi GC loop of transfer RNAs.</text>
</comment>
<evidence type="ECO:0000259" key="7">
    <source>
        <dbReference type="Pfam" id="PF16198"/>
    </source>
</evidence>
<dbReference type="EMBL" id="NFHO01000001">
    <property type="protein sequence ID" value="OUN44515.1"/>
    <property type="molecule type" value="Genomic_DNA"/>
</dbReference>
<sequence>MAKRRVSQLNCLIAVDKPVGCTSHDVVSRVRRALGERRVGHAGTLDPLASGVMVVGIGQATRLLGLLTLDTKAYVAEITFGSETSTDDAEGEVVREADVHPGLFEHAAAEAACRSVLGQQMQVPPSYSAISVNGVRSYKRARAGEDVELEARPIEVLAADPIAVANRDGVPVWTVAFTVSKGSYIRALARDMGRALGTAAHLSALRRTASGSIGLGSCVSLDDLDVRTACEHMLDPVRALDVPAVVLPERLREDVLCGKRLSSSIAVGADGRLLGEGERCALVSGGSLVALAAVQGSALAPRDVFPQPIGGVAL</sequence>
<keyword evidence="3 5" id="KW-0819">tRNA processing</keyword>
<evidence type="ECO:0000256" key="2">
    <source>
        <dbReference type="ARBA" id="ARBA00005642"/>
    </source>
</evidence>
<dbReference type="eggNOG" id="COG0130">
    <property type="taxonomic scope" value="Bacteria"/>
</dbReference>
<dbReference type="Proteomes" id="UP000196560">
    <property type="component" value="Unassembled WGS sequence"/>
</dbReference>
<dbReference type="PANTHER" id="PTHR13767">
    <property type="entry name" value="TRNA-PSEUDOURIDINE SYNTHASE"/>
    <property type="match status" value="1"/>
</dbReference>
<evidence type="ECO:0000256" key="4">
    <source>
        <dbReference type="ARBA" id="ARBA00023235"/>
    </source>
</evidence>
<dbReference type="SUPFAM" id="SSF55120">
    <property type="entry name" value="Pseudouridine synthase"/>
    <property type="match status" value="1"/>
</dbReference>
<evidence type="ECO:0000256" key="5">
    <source>
        <dbReference type="HAMAP-Rule" id="MF_01080"/>
    </source>
</evidence>
<dbReference type="NCBIfam" id="TIGR00431">
    <property type="entry name" value="TruB"/>
    <property type="match status" value="1"/>
</dbReference>
<dbReference type="GO" id="GO:1990481">
    <property type="term" value="P:mRNA pseudouridine synthesis"/>
    <property type="evidence" value="ECO:0007669"/>
    <property type="project" value="TreeGrafter"/>
</dbReference>
<dbReference type="AlphaFoldDB" id="A0A1Y3U8S5"/>
<dbReference type="EC" id="5.4.99.25" evidence="5"/>
<gene>
    <name evidence="5" type="primary">truB</name>
    <name evidence="8" type="ORF">B5G21_00815</name>
</gene>
<dbReference type="Pfam" id="PF16198">
    <property type="entry name" value="TruB_C_2"/>
    <property type="match status" value="1"/>
</dbReference>
<dbReference type="InterPro" id="IPR014780">
    <property type="entry name" value="tRNA_psdUridine_synth_TruB"/>
</dbReference>
<dbReference type="GO" id="GO:0160148">
    <property type="term" value="F:tRNA pseudouridine(55) synthase activity"/>
    <property type="evidence" value="ECO:0007669"/>
    <property type="project" value="UniProtKB-EC"/>
</dbReference>
<reference evidence="9" key="1">
    <citation type="submission" date="2017-04" db="EMBL/GenBank/DDBJ databases">
        <title>Function of individual gut microbiota members based on whole genome sequencing of pure cultures obtained from chicken caecum.</title>
        <authorList>
            <person name="Medvecky M."/>
            <person name="Cejkova D."/>
            <person name="Polansky O."/>
            <person name="Karasova D."/>
            <person name="Kubasova T."/>
            <person name="Cizek A."/>
            <person name="Rychlik I."/>
        </authorList>
    </citation>
    <scope>NUCLEOTIDE SEQUENCE [LARGE SCALE GENOMIC DNA]</scope>
    <source>
        <strain evidence="9">An70</strain>
    </source>
</reference>
<dbReference type="InterPro" id="IPR002501">
    <property type="entry name" value="PsdUridine_synth_N"/>
</dbReference>